<name>T1HCR3_RHOPR</name>
<dbReference type="EMBL" id="ACPB03001291">
    <property type="status" value="NOT_ANNOTATED_CDS"/>
    <property type="molecule type" value="Genomic_DNA"/>
</dbReference>
<feature type="region of interest" description="Disordered" evidence="1">
    <location>
        <begin position="183"/>
        <end position="204"/>
    </location>
</feature>
<accession>T1HCR3</accession>
<dbReference type="HOGENOM" id="CLU_605975_0_0_1"/>
<dbReference type="SUPFAM" id="SSF46966">
    <property type="entry name" value="Spectrin repeat"/>
    <property type="match status" value="1"/>
</dbReference>
<dbReference type="VEuPathDB" id="VectorBase:RPRC001827"/>
<feature type="region of interest" description="Disordered" evidence="1">
    <location>
        <begin position="105"/>
        <end position="125"/>
    </location>
</feature>
<protein>
    <submittedName>
        <fullName evidence="2">Uncharacterized protein</fullName>
    </submittedName>
</protein>
<dbReference type="EnsemblMetazoa" id="RPRC001827-RA">
    <property type="protein sequence ID" value="RPRC001827-PA"/>
    <property type="gene ID" value="RPRC001827"/>
</dbReference>
<feature type="compositionally biased region" description="Low complexity" evidence="1">
    <location>
        <begin position="183"/>
        <end position="196"/>
    </location>
</feature>
<sequence length="452" mass="52118">MSEGSCPYHSDHCVAYPIRNPILQRVLTHHYHHHRLSGSPFILSVYIHYCVGGQQQDICCHHYTVPSAIGLVIYCDADELGYCLNKGLVGVWNLRFASQYHRNSCSISPRSSRGNYPVRRKKRRHIGGRKYRAKWLYSSSDISLRLTQHLKHLSIIQDGCCSSSVSPSSNSLSSPSSWCSLTSSTTSLSSDNSSDSTMPGGFENSSMKTSFSLSSLQPSLTLESPEHAALQGRPYSSLRKKPRRDPELDIWRRSWGSREENKDDFWGVLKNKYQSLITDSNLLDSCQEAKKDLQYGASPTREWNLEQFRSNFEELDKWLSSIRDAVYSKPETLIDRNLRLSHMEEMQRNTYKRKMFNNQGGRLVAREPALKVEVAWKVSHLNSKWERLESAVTPRKRAKTDLSDICPDVEHELRCLRKWIKETEHRLNPLDPRWTLNELEDKAKEYEDLVSF</sequence>
<evidence type="ECO:0000256" key="1">
    <source>
        <dbReference type="SAM" id="MobiDB-lite"/>
    </source>
</evidence>
<dbReference type="AlphaFoldDB" id="T1HCR3"/>
<dbReference type="STRING" id="13249.T1HCR3"/>
<dbReference type="GO" id="GO:0005737">
    <property type="term" value="C:cytoplasm"/>
    <property type="evidence" value="ECO:0007669"/>
    <property type="project" value="UniProtKB-ARBA"/>
</dbReference>
<dbReference type="InParanoid" id="T1HCR3"/>
<dbReference type="CDD" id="cd00176">
    <property type="entry name" value="SPEC"/>
    <property type="match status" value="1"/>
</dbReference>
<feature type="compositionally biased region" description="Polar residues" evidence="1">
    <location>
        <begin position="105"/>
        <end position="114"/>
    </location>
</feature>
<evidence type="ECO:0000313" key="2">
    <source>
        <dbReference type="EnsemblMetazoa" id="RPRC001827-PA"/>
    </source>
</evidence>
<dbReference type="eggNOG" id="ENOG502T9XX">
    <property type="taxonomic scope" value="Eukaryota"/>
</dbReference>
<dbReference type="Gene3D" id="1.20.58.60">
    <property type="match status" value="1"/>
</dbReference>
<organism evidence="2 3">
    <name type="scientific">Rhodnius prolixus</name>
    <name type="common">Triatomid bug</name>
    <dbReference type="NCBI Taxonomy" id="13249"/>
    <lineage>
        <taxon>Eukaryota</taxon>
        <taxon>Metazoa</taxon>
        <taxon>Ecdysozoa</taxon>
        <taxon>Arthropoda</taxon>
        <taxon>Hexapoda</taxon>
        <taxon>Insecta</taxon>
        <taxon>Pterygota</taxon>
        <taxon>Neoptera</taxon>
        <taxon>Paraneoptera</taxon>
        <taxon>Hemiptera</taxon>
        <taxon>Heteroptera</taxon>
        <taxon>Panheteroptera</taxon>
        <taxon>Cimicomorpha</taxon>
        <taxon>Reduviidae</taxon>
        <taxon>Triatominae</taxon>
        <taxon>Rhodnius</taxon>
    </lineage>
</organism>
<proteinExistence type="predicted"/>
<keyword evidence="3" id="KW-1185">Reference proteome</keyword>
<reference evidence="2" key="1">
    <citation type="submission" date="2015-05" db="UniProtKB">
        <authorList>
            <consortium name="EnsemblMetazoa"/>
        </authorList>
    </citation>
    <scope>IDENTIFICATION</scope>
</reference>
<dbReference type="Proteomes" id="UP000015103">
    <property type="component" value="Unassembled WGS sequence"/>
</dbReference>
<evidence type="ECO:0000313" key="3">
    <source>
        <dbReference type="Proteomes" id="UP000015103"/>
    </source>
</evidence>
<dbReference type="InterPro" id="IPR018159">
    <property type="entry name" value="Spectrin/alpha-actinin"/>
</dbReference>
<dbReference type="EMBL" id="ACPB03001290">
    <property type="status" value="NOT_ANNOTATED_CDS"/>
    <property type="molecule type" value="Genomic_DNA"/>
</dbReference>